<dbReference type="AlphaFoldDB" id="A0A3D5J2M1"/>
<evidence type="ECO:0000313" key="1">
    <source>
        <dbReference type="EMBL" id="HCV82371.1"/>
    </source>
</evidence>
<dbReference type="Gene3D" id="2.40.160.20">
    <property type="match status" value="1"/>
</dbReference>
<gene>
    <name evidence="1" type="ORF">DGQ38_15115</name>
</gene>
<dbReference type="EMBL" id="DPMF01000347">
    <property type="protein sequence ID" value="HCV82371.1"/>
    <property type="molecule type" value="Genomic_DNA"/>
</dbReference>
<dbReference type="InterPro" id="IPR018550">
    <property type="entry name" value="Lipid-A_deacylase-rel"/>
</dbReference>
<name>A0A3D5J2M1_9FLAO</name>
<proteinExistence type="predicted"/>
<accession>A0A3D5J2M1</accession>
<protein>
    <recommendedName>
        <fullName evidence="3">Acyloxyacyl hydrolase</fullName>
    </recommendedName>
</protein>
<dbReference type="Proteomes" id="UP000264330">
    <property type="component" value="Unassembled WGS sequence"/>
</dbReference>
<dbReference type="Pfam" id="PF09411">
    <property type="entry name" value="PagL"/>
    <property type="match status" value="1"/>
</dbReference>
<reference evidence="1 2" key="1">
    <citation type="journal article" date="2018" name="Nat. Biotechnol.">
        <title>A standardized bacterial taxonomy based on genome phylogeny substantially revises the tree of life.</title>
        <authorList>
            <person name="Parks D.H."/>
            <person name="Chuvochina M."/>
            <person name="Waite D.W."/>
            <person name="Rinke C."/>
            <person name="Skarshewski A."/>
            <person name="Chaumeil P.A."/>
            <person name="Hugenholtz P."/>
        </authorList>
    </citation>
    <scope>NUCLEOTIDE SEQUENCE [LARGE SCALE GENOMIC DNA]</scope>
    <source>
        <strain evidence="1">UBA9359</strain>
    </source>
</reference>
<evidence type="ECO:0008006" key="3">
    <source>
        <dbReference type="Google" id="ProtNLM"/>
    </source>
</evidence>
<sequence length="220" mass="25838">MILNLFLNIPKIFFTGLILLFRIHSFGQEPPEKYQGTFYKIGFNYGFGSVDNPIFSDGDYFYEFQLRKFQIYYKIKEGNIFDYEFIFQPEVNTVKHQLTSDRYIVSRHHPLIERVEEMQSFKTFNEYIMNFGVIIRKNIGLKSSLYLLASIGPGYFERTTERMEEGIGFSDNLAFGFSYDIKRFFIDTRLGYRHVSNGDINAVNDGYDAMVIDLGIGFYL</sequence>
<comment type="caution">
    <text evidence="1">The sequence shown here is derived from an EMBL/GenBank/DDBJ whole genome shotgun (WGS) entry which is preliminary data.</text>
</comment>
<evidence type="ECO:0000313" key="2">
    <source>
        <dbReference type="Proteomes" id="UP000264330"/>
    </source>
</evidence>
<organism evidence="1 2">
    <name type="scientific">Zunongwangia profunda</name>
    <dbReference type="NCBI Taxonomy" id="398743"/>
    <lineage>
        <taxon>Bacteria</taxon>
        <taxon>Pseudomonadati</taxon>
        <taxon>Bacteroidota</taxon>
        <taxon>Flavobacteriia</taxon>
        <taxon>Flavobacteriales</taxon>
        <taxon>Flavobacteriaceae</taxon>
        <taxon>Zunongwangia</taxon>
    </lineage>
</organism>